<dbReference type="Gene3D" id="2.60.450.10">
    <property type="entry name" value="Lipopolysaccharide (LPS) transport protein A like domain"/>
    <property type="match status" value="1"/>
</dbReference>
<dbReference type="AlphaFoldDB" id="A0A640VPC3"/>
<organism evidence="4 5">
    <name type="scientific">Roseobacter cerasinus</name>
    <dbReference type="NCBI Taxonomy" id="2602289"/>
    <lineage>
        <taxon>Bacteria</taxon>
        <taxon>Pseudomonadati</taxon>
        <taxon>Pseudomonadota</taxon>
        <taxon>Alphaproteobacteria</taxon>
        <taxon>Rhodobacterales</taxon>
        <taxon>Roseobacteraceae</taxon>
        <taxon>Roseobacter</taxon>
    </lineage>
</organism>
<reference evidence="4 5" key="1">
    <citation type="submission" date="2019-12" db="EMBL/GenBank/DDBJ databases">
        <title>Roseobacter cerasinus sp. nov., isolated from seawater around aquaculture.</title>
        <authorList>
            <person name="Muramatsu S."/>
            <person name="Takabe Y."/>
            <person name="Mori K."/>
            <person name="Takaichi S."/>
            <person name="Hanada S."/>
        </authorList>
    </citation>
    <scope>NUCLEOTIDE SEQUENCE [LARGE SCALE GENOMIC DNA]</scope>
    <source>
        <strain evidence="4 5">AI77</strain>
    </source>
</reference>
<keyword evidence="1 2" id="KW-0732">Signal</keyword>
<evidence type="ECO:0000256" key="2">
    <source>
        <dbReference type="SAM" id="SignalP"/>
    </source>
</evidence>
<sequence length="163" mass="17125">MTVLRLILLPLVLLTAVTMAAAQGTQVAFGAIKQDTDLPVEVTANNLAVDQATGEAVFTGDVIVTQGEMRLSAKRLLVVYREDTQGIERMEATGDVVLVSGPDAAESERADYSIDEGVIVMTGDVLLTQGPSALTADRMTVQLESGTAQMSGSVKTILQTGNN</sequence>
<dbReference type="GO" id="GO:0009279">
    <property type="term" value="C:cell outer membrane"/>
    <property type="evidence" value="ECO:0007669"/>
    <property type="project" value="TreeGrafter"/>
</dbReference>
<evidence type="ECO:0000313" key="5">
    <source>
        <dbReference type="Proteomes" id="UP000436522"/>
    </source>
</evidence>
<name>A0A640VPC3_9RHOB</name>
<comment type="caution">
    <text evidence="4">The sequence shown here is derived from an EMBL/GenBank/DDBJ whole genome shotgun (WGS) entry which is preliminary data.</text>
</comment>
<protein>
    <submittedName>
        <fullName evidence="4">Organic solvent tolerance protein OstA</fullName>
    </submittedName>
</protein>
<feature type="signal peptide" evidence="2">
    <location>
        <begin position="1"/>
        <end position="21"/>
    </location>
</feature>
<dbReference type="Pfam" id="PF03968">
    <property type="entry name" value="LptD_N"/>
    <property type="match status" value="1"/>
</dbReference>
<dbReference type="GO" id="GO:0017089">
    <property type="term" value="F:glycolipid transfer activity"/>
    <property type="evidence" value="ECO:0007669"/>
    <property type="project" value="TreeGrafter"/>
</dbReference>
<dbReference type="RefSeq" id="WP_159975170.1">
    <property type="nucleotide sequence ID" value="NZ_BLIV01000002.1"/>
</dbReference>
<evidence type="ECO:0000313" key="4">
    <source>
        <dbReference type="EMBL" id="GFE49290.1"/>
    </source>
</evidence>
<dbReference type="GO" id="GO:0030288">
    <property type="term" value="C:outer membrane-bounded periplasmic space"/>
    <property type="evidence" value="ECO:0007669"/>
    <property type="project" value="TreeGrafter"/>
</dbReference>
<dbReference type="EMBL" id="BLIV01000002">
    <property type="protein sequence ID" value="GFE49290.1"/>
    <property type="molecule type" value="Genomic_DNA"/>
</dbReference>
<keyword evidence="5" id="KW-1185">Reference proteome</keyword>
<accession>A0A640VPC3</accession>
<evidence type="ECO:0000256" key="1">
    <source>
        <dbReference type="ARBA" id="ARBA00022729"/>
    </source>
</evidence>
<dbReference type="PANTHER" id="PTHR36504">
    <property type="entry name" value="LIPOPOLYSACCHARIDE EXPORT SYSTEM PROTEIN LPTA"/>
    <property type="match status" value="1"/>
</dbReference>
<dbReference type="Proteomes" id="UP000436522">
    <property type="component" value="Unassembled WGS sequence"/>
</dbReference>
<dbReference type="InterPro" id="IPR052037">
    <property type="entry name" value="LPS_export_LptA"/>
</dbReference>
<dbReference type="OrthoDB" id="9811926at2"/>
<feature type="domain" description="Organic solvent tolerance-like N-terminal" evidence="3">
    <location>
        <begin position="41"/>
        <end position="146"/>
    </location>
</feature>
<proteinExistence type="predicted"/>
<dbReference type="GO" id="GO:0015920">
    <property type="term" value="P:lipopolysaccharide transport"/>
    <property type="evidence" value="ECO:0007669"/>
    <property type="project" value="TreeGrafter"/>
</dbReference>
<dbReference type="InterPro" id="IPR005653">
    <property type="entry name" value="OstA-like_N"/>
</dbReference>
<dbReference type="PANTHER" id="PTHR36504:SF1">
    <property type="entry name" value="LIPOPOLYSACCHARIDE EXPORT SYSTEM PROTEIN LPTA"/>
    <property type="match status" value="1"/>
</dbReference>
<gene>
    <name evidence="4" type="ORF">So717_10430</name>
</gene>
<evidence type="ECO:0000259" key="3">
    <source>
        <dbReference type="Pfam" id="PF03968"/>
    </source>
</evidence>
<feature type="chain" id="PRO_5025038399" evidence="2">
    <location>
        <begin position="22"/>
        <end position="163"/>
    </location>
</feature>